<dbReference type="InterPro" id="IPR000160">
    <property type="entry name" value="GGDEF_dom"/>
</dbReference>
<name>A0A411Z1X3_9RHOB</name>
<feature type="coiled-coil region" evidence="1">
    <location>
        <begin position="133"/>
        <end position="160"/>
    </location>
</feature>
<dbReference type="Pfam" id="PF00990">
    <property type="entry name" value="GGDEF"/>
    <property type="match status" value="1"/>
</dbReference>
<feature type="domain" description="GGDEF" evidence="2">
    <location>
        <begin position="184"/>
        <end position="318"/>
    </location>
</feature>
<dbReference type="OrthoDB" id="9812260at2"/>
<evidence type="ECO:0000313" key="3">
    <source>
        <dbReference type="EMBL" id="RGP37063.1"/>
    </source>
</evidence>
<dbReference type="SUPFAM" id="SSF55073">
    <property type="entry name" value="Nucleotide cyclase"/>
    <property type="match status" value="1"/>
</dbReference>
<dbReference type="PANTHER" id="PTHR46663">
    <property type="entry name" value="DIGUANYLATE CYCLASE DGCT-RELATED"/>
    <property type="match status" value="1"/>
</dbReference>
<sequence length="323" mass="34379">MNQLMPMHLHLSACGRITALGPTLAKIAAQAKIGAGGALTGQDFFQLFDVRRPAGVTAMADLSARQGERLHLGLRGGDVAFRGLAMADVSGGIVLNLSFGIGVAEAVRAHALTNADFAATDLTVELLYLAEVKRTVLGELQRLNQRLQGAKIQAEEQALTDTLTGLRNRRALDLRLAQAVAGAAPFALLRLDLDRFKAVNDTLGHAAGDHILRMVAQILLAETRSGDLVARVGGDEFVILLPDLIRMPRLIAVANRIVAAIARPVEFEGHICQIGASVGLTVSTLYAPLTGDAMLQDADTALYAAKRDGRGRVMAFPDLVQER</sequence>
<dbReference type="InterPro" id="IPR052163">
    <property type="entry name" value="DGC-Regulatory_Protein"/>
</dbReference>
<dbReference type="AlphaFoldDB" id="A0A411Z1X3"/>
<comment type="caution">
    <text evidence="3">The sequence shown here is derived from an EMBL/GenBank/DDBJ whole genome shotgun (WGS) entry which is preliminary data.</text>
</comment>
<dbReference type="FunFam" id="3.30.70.270:FF:000001">
    <property type="entry name" value="Diguanylate cyclase domain protein"/>
    <property type="match status" value="1"/>
</dbReference>
<dbReference type="PROSITE" id="PS50887">
    <property type="entry name" value="GGDEF"/>
    <property type="match status" value="1"/>
</dbReference>
<evidence type="ECO:0000259" key="2">
    <source>
        <dbReference type="PROSITE" id="PS50887"/>
    </source>
</evidence>
<gene>
    <name evidence="3" type="ORF">D1012_12920</name>
</gene>
<dbReference type="SMART" id="SM00267">
    <property type="entry name" value="GGDEF"/>
    <property type="match status" value="1"/>
</dbReference>
<dbReference type="EMBL" id="QWEY01000006">
    <property type="protein sequence ID" value="RGP37063.1"/>
    <property type="molecule type" value="Genomic_DNA"/>
</dbReference>
<dbReference type="PANTHER" id="PTHR46663:SF2">
    <property type="entry name" value="GGDEF DOMAIN-CONTAINING PROTEIN"/>
    <property type="match status" value="1"/>
</dbReference>
<accession>A0A411Z1X3</accession>
<keyword evidence="4" id="KW-1185">Reference proteome</keyword>
<evidence type="ECO:0000256" key="1">
    <source>
        <dbReference type="SAM" id="Coils"/>
    </source>
</evidence>
<dbReference type="InterPro" id="IPR029787">
    <property type="entry name" value="Nucleotide_cyclase"/>
</dbReference>
<evidence type="ECO:0000313" key="4">
    <source>
        <dbReference type="Proteomes" id="UP000284547"/>
    </source>
</evidence>
<dbReference type="InterPro" id="IPR043128">
    <property type="entry name" value="Rev_trsase/Diguanyl_cyclase"/>
</dbReference>
<dbReference type="Proteomes" id="UP000284547">
    <property type="component" value="Unassembled WGS sequence"/>
</dbReference>
<proteinExistence type="predicted"/>
<reference evidence="3 4" key="1">
    <citation type="submission" date="2018-08" db="EMBL/GenBank/DDBJ databases">
        <title>Flavobacterium tibetense sp. nov., isolated from a wetland YonghuCo on Tibetan Plateau.</title>
        <authorList>
            <person name="Phurbu D."/>
            <person name="Lu H."/>
            <person name="Xing P."/>
        </authorList>
    </citation>
    <scope>NUCLEOTIDE SEQUENCE [LARGE SCALE GENOMIC DNA]</scope>
    <source>
        <strain evidence="3 4">DJC</strain>
    </source>
</reference>
<organism evidence="3 4">
    <name type="scientific">Pseudotabrizicola alkalilacus</name>
    <dbReference type="NCBI Taxonomy" id="2305252"/>
    <lineage>
        <taxon>Bacteria</taxon>
        <taxon>Pseudomonadati</taxon>
        <taxon>Pseudomonadota</taxon>
        <taxon>Alphaproteobacteria</taxon>
        <taxon>Rhodobacterales</taxon>
        <taxon>Paracoccaceae</taxon>
        <taxon>Pseudotabrizicola</taxon>
    </lineage>
</organism>
<protein>
    <submittedName>
        <fullName evidence="3">GGDEF domain-containing protein</fullName>
    </submittedName>
</protein>
<dbReference type="CDD" id="cd01949">
    <property type="entry name" value="GGDEF"/>
    <property type="match status" value="1"/>
</dbReference>
<keyword evidence="1" id="KW-0175">Coiled coil</keyword>
<dbReference type="GO" id="GO:0003824">
    <property type="term" value="F:catalytic activity"/>
    <property type="evidence" value="ECO:0007669"/>
    <property type="project" value="UniProtKB-ARBA"/>
</dbReference>
<dbReference type="NCBIfam" id="TIGR00254">
    <property type="entry name" value="GGDEF"/>
    <property type="match status" value="1"/>
</dbReference>
<dbReference type="Gene3D" id="3.30.70.270">
    <property type="match status" value="1"/>
</dbReference>